<organism evidence="3 4">
    <name type="scientific">Sphingomonas corticis</name>
    <dbReference type="NCBI Taxonomy" id="2722791"/>
    <lineage>
        <taxon>Bacteria</taxon>
        <taxon>Pseudomonadati</taxon>
        <taxon>Pseudomonadota</taxon>
        <taxon>Alphaproteobacteria</taxon>
        <taxon>Sphingomonadales</taxon>
        <taxon>Sphingomonadaceae</taxon>
        <taxon>Sphingomonas</taxon>
    </lineage>
</organism>
<reference evidence="3 4" key="1">
    <citation type="submission" date="2020-03" db="EMBL/GenBank/DDBJ databases">
        <authorList>
            <person name="Wang L."/>
            <person name="He N."/>
            <person name="Li Y."/>
            <person name="Fang Y."/>
            <person name="Zhang F."/>
        </authorList>
    </citation>
    <scope>NUCLEOTIDE SEQUENCE [LARGE SCALE GENOMIC DNA]</scope>
    <source>
        <strain evidence="3 4">36D10-4-7</strain>
    </source>
</reference>
<name>A0ABX1CTT0_9SPHN</name>
<protein>
    <recommendedName>
        <fullName evidence="5">Alpha/beta hydrolase</fullName>
    </recommendedName>
</protein>
<feature type="transmembrane region" description="Helical" evidence="2">
    <location>
        <begin position="154"/>
        <end position="177"/>
    </location>
</feature>
<dbReference type="EMBL" id="JAAVJH010000012">
    <property type="protein sequence ID" value="NJR80043.1"/>
    <property type="molecule type" value="Genomic_DNA"/>
</dbReference>
<feature type="compositionally biased region" description="Low complexity" evidence="1">
    <location>
        <begin position="488"/>
        <end position="507"/>
    </location>
</feature>
<feature type="transmembrane region" description="Helical" evidence="2">
    <location>
        <begin position="112"/>
        <end position="134"/>
    </location>
</feature>
<gene>
    <name evidence="3" type="ORF">HBH26_15775</name>
</gene>
<dbReference type="Proteomes" id="UP000732399">
    <property type="component" value="Unassembled WGS sequence"/>
</dbReference>
<keyword evidence="2" id="KW-0812">Transmembrane</keyword>
<keyword evidence="2" id="KW-0472">Membrane</keyword>
<keyword evidence="4" id="KW-1185">Reference proteome</keyword>
<accession>A0ABX1CTT0</accession>
<evidence type="ECO:0008006" key="5">
    <source>
        <dbReference type="Google" id="ProtNLM"/>
    </source>
</evidence>
<comment type="caution">
    <text evidence="3">The sequence shown here is derived from an EMBL/GenBank/DDBJ whole genome shotgun (WGS) entry which is preliminary data.</text>
</comment>
<sequence>MAGKRTAVVLVHGMGEQRPMETLWSFVDAVWTHDPNVVALDRREVWSHPSPVPGNYELRRVTTRGGLNGKRVDFYEFYWAHLMAGNTVAQLRRWLVGLLVRRPSSVPARLKGVWVGGTAFLVMTALLLLGAAFAPQLVEWFGSERTSDPRRGGGLRLLLAGCAAVTFVATMLLNGVLVPVAGDAARYFSPVPENVEARQKIREAGVDLLERLTRSGFVDRIVLVAHSLGTTIAYDVLTHAWGKVSHDAWRKAHDDDAVATALAALQTASRALYKKRHTAEEIATYRDCQRAYSAALSDADAPWLVSDFVSLGSPLSKGDVLMSRDADAFELRKARREFPTCPPVSEGAVGEFTFDPDHGGRRIPHHAAPFAPTVWTNIAFEHRLLFLGDVVAGPVRALFGSGIRDIVLPAGSRFRHLDYWKGSSADVAGAVPAALAALRRALNLRGESERAVWGNAGGRIGAADLAAPGMPPQAPMQPDGASGAAMGRAPDALASDPASPSPARVRP</sequence>
<dbReference type="RefSeq" id="WP_168135600.1">
    <property type="nucleotide sequence ID" value="NZ_JAAVJH010000012.1"/>
</dbReference>
<evidence type="ECO:0000313" key="3">
    <source>
        <dbReference type="EMBL" id="NJR80043.1"/>
    </source>
</evidence>
<evidence type="ECO:0000313" key="4">
    <source>
        <dbReference type="Proteomes" id="UP000732399"/>
    </source>
</evidence>
<proteinExistence type="predicted"/>
<feature type="region of interest" description="Disordered" evidence="1">
    <location>
        <begin position="464"/>
        <end position="507"/>
    </location>
</feature>
<keyword evidence="2" id="KW-1133">Transmembrane helix</keyword>
<evidence type="ECO:0000256" key="1">
    <source>
        <dbReference type="SAM" id="MobiDB-lite"/>
    </source>
</evidence>
<evidence type="ECO:0000256" key="2">
    <source>
        <dbReference type="SAM" id="Phobius"/>
    </source>
</evidence>